<dbReference type="RefSeq" id="WP_152432208.1">
    <property type="nucleotide sequence ID" value="NZ_CBCSDK010000008.1"/>
</dbReference>
<dbReference type="EMBL" id="CP045351">
    <property type="protein sequence ID" value="QFT28168.1"/>
    <property type="molecule type" value="Genomic_DNA"/>
</dbReference>
<proteinExistence type="predicted"/>
<keyword evidence="2" id="KW-1185">Reference proteome</keyword>
<protein>
    <submittedName>
        <fullName evidence="1">Thioesterase superfamily protein</fullName>
    </submittedName>
</protein>
<dbReference type="CDD" id="cd00586">
    <property type="entry name" value="4HBT"/>
    <property type="match status" value="1"/>
</dbReference>
<dbReference type="InterPro" id="IPR050563">
    <property type="entry name" value="4-hydroxybenzoyl-CoA_TE"/>
</dbReference>
<evidence type="ECO:0000313" key="1">
    <source>
        <dbReference type="EMBL" id="QFT28168.1"/>
    </source>
</evidence>
<geneLocation type="plasmid" evidence="2">
    <name>pthaf100_a</name>
</geneLocation>
<dbReference type="GO" id="GO:0047617">
    <property type="term" value="F:fatty acyl-CoA hydrolase activity"/>
    <property type="evidence" value="ECO:0007669"/>
    <property type="project" value="TreeGrafter"/>
</dbReference>
<dbReference type="PANTHER" id="PTHR31793:SF40">
    <property type="entry name" value="ACYL-COA THIOESTER HYDROLASE, YBGC_YBAW FAMILY"/>
    <property type="match status" value="1"/>
</dbReference>
<sequence length="142" mass="16250">MHELLQTFPVISEVKVAWGEMDALQHVNNVVYFRYFESARLSYFQKINLSLDSSQTTIGPVLAETNCKYKLPITYPDTLFIGAKVIDIQEDRFTMEYQIVSQKIDKVCTQGQATCVMFDFINHCKVKLPSKITQGILDLEAC</sequence>
<accession>A0A5P9CPJ3</accession>
<dbReference type="PANTHER" id="PTHR31793">
    <property type="entry name" value="4-HYDROXYBENZOYL-COA THIOESTERASE FAMILY MEMBER"/>
    <property type="match status" value="1"/>
</dbReference>
<dbReference type="Gene3D" id="3.10.129.10">
    <property type="entry name" value="Hotdog Thioesterase"/>
    <property type="match status" value="1"/>
</dbReference>
<organism evidence="1 2">
    <name type="scientific">Vibrio aquimaris</name>
    <dbReference type="NCBI Taxonomy" id="2587862"/>
    <lineage>
        <taxon>Bacteria</taxon>
        <taxon>Pseudomonadati</taxon>
        <taxon>Pseudomonadota</taxon>
        <taxon>Gammaproteobacteria</taxon>
        <taxon>Vibrionales</taxon>
        <taxon>Vibrionaceae</taxon>
        <taxon>Vibrio</taxon>
    </lineage>
</organism>
<dbReference type="Pfam" id="PF13279">
    <property type="entry name" value="4HBT_2"/>
    <property type="match status" value="1"/>
</dbReference>
<evidence type="ECO:0000313" key="2">
    <source>
        <dbReference type="Proteomes" id="UP000326936"/>
    </source>
</evidence>
<dbReference type="InterPro" id="IPR029069">
    <property type="entry name" value="HotDog_dom_sf"/>
</dbReference>
<dbReference type="KEGG" id="vaq:FIV01_17395"/>
<name>A0A5P9CPJ3_9VIBR</name>
<dbReference type="SUPFAM" id="SSF54637">
    <property type="entry name" value="Thioesterase/thiol ester dehydrase-isomerase"/>
    <property type="match status" value="1"/>
</dbReference>
<reference evidence="1 2" key="1">
    <citation type="submission" date="2019-10" db="EMBL/GenBank/DDBJ databases">
        <title>Complete genome sequence of Vibrio sp. strain THAF100, isolated from non-filtered water from the water column of tank 6 of a marine aquarium containing stony-coral fragments. Water maintained at 26 degree C.</title>
        <authorList>
            <person name="Ruckert C."/>
            <person name="Franco A."/>
            <person name="Kalinowski J."/>
            <person name="Glaeser S."/>
        </authorList>
    </citation>
    <scope>NUCLEOTIDE SEQUENCE [LARGE SCALE GENOMIC DNA]</scope>
    <source>
        <strain evidence="1 2">THAF100</strain>
        <plasmid evidence="2">pthaf100_a</plasmid>
    </source>
</reference>
<keyword evidence="1" id="KW-0614">Plasmid</keyword>
<gene>
    <name evidence="1" type="ORF">FIV01_17395</name>
</gene>
<dbReference type="AlphaFoldDB" id="A0A5P9CPJ3"/>
<dbReference type="OrthoDB" id="9799036at2"/>
<dbReference type="Proteomes" id="UP000326936">
    <property type="component" value="Plasmid pTHAF100_a"/>
</dbReference>